<proteinExistence type="predicted"/>
<feature type="transmembrane region" description="Helical" evidence="1">
    <location>
        <begin position="28"/>
        <end position="53"/>
    </location>
</feature>
<keyword evidence="1" id="KW-0472">Membrane</keyword>
<keyword evidence="1" id="KW-0812">Transmembrane</keyword>
<reference evidence="2 3" key="1">
    <citation type="submission" date="2020-02" db="EMBL/GenBank/DDBJ databases">
        <authorList>
            <person name="Ma Q."/>
            <person name="Huang Y."/>
            <person name="Song X."/>
            <person name="Pei D."/>
        </authorList>
    </citation>
    <scope>NUCLEOTIDE SEQUENCE [LARGE SCALE GENOMIC DNA]</scope>
    <source>
        <strain evidence="2">Sxm20200214</strain>
        <tissue evidence="2">Leaf</tissue>
    </source>
</reference>
<evidence type="ECO:0000313" key="3">
    <source>
        <dbReference type="Proteomes" id="UP000886595"/>
    </source>
</evidence>
<accession>A0A8X7SE13</accession>
<dbReference type="AlphaFoldDB" id="A0A8X7SE13"/>
<protein>
    <submittedName>
        <fullName evidence="2">Uncharacterized protein</fullName>
    </submittedName>
</protein>
<comment type="caution">
    <text evidence="2">The sequence shown here is derived from an EMBL/GenBank/DDBJ whole genome shotgun (WGS) entry which is preliminary data.</text>
</comment>
<dbReference type="EMBL" id="JAAMPC010000007">
    <property type="protein sequence ID" value="KAG2304287.1"/>
    <property type="molecule type" value="Genomic_DNA"/>
</dbReference>
<keyword evidence="3" id="KW-1185">Reference proteome</keyword>
<dbReference type="Proteomes" id="UP000886595">
    <property type="component" value="Unassembled WGS sequence"/>
</dbReference>
<name>A0A8X7SE13_BRACI</name>
<sequence length="83" mass="9285">MARRLAGSTRRVGDGGSFPFAELPTPTLVLLLFYLFALFFWGLPYSFGMLTVAQVTVLANQKSKEPFLFLRKLTEMGCTRSCT</sequence>
<evidence type="ECO:0000256" key="1">
    <source>
        <dbReference type="SAM" id="Phobius"/>
    </source>
</evidence>
<organism evidence="2 3">
    <name type="scientific">Brassica carinata</name>
    <name type="common">Ethiopian mustard</name>
    <name type="synonym">Abyssinian cabbage</name>
    <dbReference type="NCBI Taxonomy" id="52824"/>
    <lineage>
        <taxon>Eukaryota</taxon>
        <taxon>Viridiplantae</taxon>
        <taxon>Streptophyta</taxon>
        <taxon>Embryophyta</taxon>
        <taxon>Tracheophyta</taxon>
        <taxon>Spermatophyta</taxon>
        <taxon>Magnoliopsida</taxon>
        <taxon>eudicotyledons</taxon>
        <taxon>Gunneridae</taxon>
        <taxon>Pentapetalae</taxon>
        <taxon>rosids</taxon>
        <taxon>malvids</taxon>
        <taxon>Brassicales</taxon>
        <taxon>Brassicaceae</taxon>
        <taxon>Brassiceae</taxon>
        <taxon>Brassica</taxon>
    </lineage>
</organism>
<gene>
    <name evidence="2" type="ORF">Bca52824_032938</name>
</gene>
<evidence type="ECO:0000313" key="2">
    <source>
        <dbReference type="EMBL" id="KAG2304287.1"/>
    </source>
</evidence>
<keyword evidence="1" id="KW-1133">Transmembrane helix</keyword>